<name>A0AAD8UYJ9_9PEZI</name>
<evidence type="ECO:0000313" key="2">
    <source>
        <dbReference type="EMBL" id="KAK1566120.1"/>
    </source>
</evidence>
<keyword evidence="3" id="KW-1185">Reference proteome</keyword>
<keyword evidence="1" id="KW-0732">Signal</keyword>
<evidence type="ECO:0000256" key="1">
    <source>
        <dbReference type="SAM" id="SignalP"/>
    </source>
</evidence>
<accession>A0AAD8UYJ9</accession>
<feature type="signal peptide" evidence="1">
    <location>
        <begin position="1"/>
        <end position="17"/>
    </location>
</feature>
<sequence length="94" mass="10841">MRLIYILTIFYTTSVSAGYYSCRCFKSNSYNLSATQSACRRTRHAEMHQNHECRLSTRNTKSSDFIRYCDAQSRGPDGPSHVTGRCVWVMDSEQ</sequence>
<comment type="caution">
    <text evidence="2">The sequence shown here is derived from an EMBL/GenBank/DDBJ whole genome shotgun (WGS) entry which is preliminary data.</text>
</comment>
<dbReference type="Proteomes" id="UP001230504">
    <property type="component" value="Unassembled WGS sequence"/>
</dbReference>
<evidence type="ECO:0000313" key="3">
    <source>
        <dbReference type="Proteomes" id="UP001230504"/>
    </source>
</evidence>
<gene>
    <name evidence="2" type="ORF">LY79DRAFT_572660</name>
</gene>
<protein>
    <recommendedName>
        <fullName evidence="4">Secreted protein</fullName>
    </recommendedName>
</protein>
<organism evidence="2 3">
    <name type="scientific">Colletotrichum navitas</name>
    <dbReference type="NCBI Taxonomy" id="681940"/>
    <lineage>
        <taxon>Eukaryota</taxon>
        <taxon>Fungi</taxon>
        <taxon>Dikarya</taxon>
        <taxon>Ascomycota</taxon>
        <taxon>Pezizomycotina</taxon>
        <taxon>Sordariomycetes</taxon>
        <taxon>Hypocreomycetidae</taxon>
        <taxon>Glomerellales</taxon>
        <taxon>Glomerellaceae</taxon>
        <taxon>Colletotrichum</taxon>
        <taxon>Colletotrichum graminicola species complex</taxon>
    </lineage>
</organism>
<dbReference type="GeneID" id="85443627"/>
<feature type="chain" id="PRO_5041991387" description="Secreted protein" evidence="1">
    <location>
        <begin position="18"/>
        <end position="94"/>
    </location>
</feature>
<dbReference type="EMBL" id="JAHLJV010000160">
    <property type="protein sequence ID" value="KAK1566120.1"/>
    <property type="molecule type" value="Genomic_DNA"/>
</dbReference>
<evidence type="ECO:0008006" key="4">
    <source>
        <dbReference type="Google" id="ProtNLM"/>
    </source>
</evidence>
<proteinExistence type="predicted"/>
<dbReference type="RefSeq" id="XP_060407340.1">
    <property type="nucleotide sequence ID" value="XM_060559387.1"/>
</dbReference>
<reference evidence="2" key="1">
    <citation type="submission" date="2021-06" db="EMBL/GenBank/DDBJ databases">
        <title>Comparative genomics, transcriptomics and evolutionary studies reveal genomic signatures of adaptation to plant cell wall in hemibiotrophic fungi.</title>
        <authorList>
            <consortium name="DOE Joint Genome Institute"/>
            <person name="Baroncelli R."/>
            <person name="Diaz J.F."/>
            <person name="Benocci T."/>
            <person name="Peng M."/>
            <person name="Battaglia E."/>
            <person name="Haridas S."/>
            <person name="Andreopoulos W."/>
            <person name="Labutti K."/>
            <person name="Pangilinan J."/>
            <person name="Floch G.L."/>
            <person name="Makela M.R."/>
            <person name="Henrissat B."/>
            <person name="Grigoriev I.V."/>
            <person name="Crouch J.A."/>
            <person name="De Vries R.P."/>
            <person name="Sukno S.A."/>
            <person name="Thon M.R."/>
        </authorList>
    </citation>
    <scope>NUCLEOTIDE SEQUENCE</scope>
    <source>
        <strain evidence="2">CBS 125086</strain>
    </source>
</reference>
<dbReference type="AlphaFoldDB" id="A0AAD8UYJ9"/>